<reference evidence="2" key="1">
    <citation type="submission" date="2020-02" db="EMBL/GenBank/DDBJ databases">
        <authorList>
            <person name="Meier V. D."/>
        </authorList>
    </citation>
    <scope>NUCLEOTIDE SEQUENCE</scope>
    <source>
        <strain evidence="2">AVDCRST_MAG67</strain>
    </source>
</reference>
<gene>
    <name evidence="2" type="ORF">AVDCRST_MAG67-2145</name>
</gene>
<sequence>WHSTTAGPAPDVDAQGGPRRRRQRAARSSSSAQDRRCGRRARLD</sequence>
<feature type="region of interest" description="Disordered" evidence="1">
    <location>
        <begin position="1"/>
        <end position="44"/>
    </location>
</feature>
<feature type="compositionally biased region" description="Basic and acidic residues" evidence="1">
    <location>
        <begin position="33"/>
        <end position="44"/>
    </location>
</feature>
<evidence type="ECO:0000313" key="2">
    <source>
        <dbReference type="EMBL" id="CAA9486257.1"/>
    </source>
</evidence>
<dbReference type="AlphaFoldDB" id="A0A6J4S625"/>
<accession>A0A6J4S625</accession>
<organism evidence="2">
    <name type="scientific">uncultured Solirubrobacteraceae bacterium</name>
    <dbReference type="NCBI Taxonomy" id="1162706"/>
    <lineage>
        <taxon>Bacteria</taxon>
        <taxon>Bacillati</taxon>
        <taxon>Actinomycetota</taxon>
        <taxon>Thermoleophilia</taxon>
        <taxon>Solirubrobacterales</taxon>
        <taxon>Solirubrobacteraceae</taxon>
        <taxon>environmental samples</taxon>
    </lineage>
</organism>
<dbReference type="EMBL" id="CADCVQ010000054">
    <property type="protein sequence ID" value="CAA9486257.1"/>
    <property type="molecule type" value="Genomic_DNA"/>
</dbReference>
<proteinExistence type="predicted"/>
<name>A0A6J4S625_9ACTN</name>
<evidence type="ECO:0000256" key="1">
    <source>
        <dbReference type="SAM" id="MobiDB-lite"/>
    </source>
</evidence>
<feature type="non-terminal residue" evidence="2">
    <location>
        <position position="44"/>
    </location>
</feature>
<feature type="non-terminal residue" evidence="2">
    <location>
        <position position="1"/>
    </location>
</feature>
<protein>
    <submittedName>
        <fullName evidence="2">Uncharacterized protein</fullName>
    </submittedName>
</protein>